<dbReference type="EMBL" id="WCWW01000045">
    <property type="protein sequence ID" value="KAB3853403.1"/>
    <property type="molecule type" value="Genomic_DNA"/>
</dbReference>
<organism evidence="8 10">
    <name type="scientific">Phocaeicola vulgatus</name>
    <name type="common">Bacteroides vulgatus</name>
    <dbReference type="NCBI Taxonomy" id="821"/>
    <lineage>
        <taxon>Bacteria</taxon>
        <taxon>Pseudomonadati</taxon>
        <taxon>Bacteroidota</taxon>
        <taxon>Bacteroidia</taxon>
        <taxon>Bacteroidales</taxon>
        <taxon>Bacteroidaceae</taxon>
        <taxon>Phocaeicola</taxon>
    </lineage>
</organism>
<dbReference type="AlphaFoldDB" id="A0A412LRN0"/>
<evidence type="ECO:0000313" key="9">
    <source>
        <dbReference type="Proteomes" id="UP000441522"/>
    </source>
</evidence>
<dbReference type="Proteomes" id="UP000462885">
    <property type="component" value="Unassembled WGS sequence"/>
</dbReference>
<evidence type="ECO:0000256" key="1">
    <source>
        <dbReference type="ARBA" id="ARBA00004442"/>
    </source>
</evidence>
<name>A0A412LRN0_PHOVU</name>
<gene>
    <name evidence="8" type="ORF">F9Z94_19865</name>
    <name evidence="7" type="ORF">GAS29_16945</name>
</gene>
<dbReference type="EMBL" id="WCIF01000034">
    <property type="protein sequence ID" value="KAB5433369.1"/>
    <property type="molecule type" value="Genomic_DNA"/>
</dbReference>
<evidence type="ECO:0000313" key="7">
    <source>
        <dbReference type="EMBL" id="KAB3853403.1"/>
    </source>
</evidence>
<dbReference type="InterPro" id="IPR011990">
    <property type="entry name" value="TPR-like_helical_dom_sf"/>
</dbReference>
<dbReference type="Gene3D" id="1.25.40.390">
    <property type="match status" value="1"/>
</dbReference>
<evidence type="ECO:0000313" key="10">
    <source>
        <dbReference type="Proteomes" id="UP000462885"/>
    </source>
</evidence>
<accession>A0A412LRN0</accession>
<dbReference type="Pfam" id="PF07980">
    <property type="entry name" value="SusD_RagB"/>
    <property type="match status" value="1"/>
</dbReference>
<sequence>MKLKRGIIFILITALCVSCNYLDFDETNNLNTREDVYRYFGQVEQVLTTVYSYMPQDLGAIGGAMRDCATDDAEFGDTGADIQKFNNGRWSALQTVDSSWELYIGIRAANEFLKSVQDVDLSRYQYDHNYKNWMRKLKNFPLEARILRATFFFELARRYGDIAMPLTMLTTDEANTLPKTTFTDAINFIVSECDACMELPVDYRNEPDAQIGRVTKGYAMALKSKALLYAASKLHNPAMNSEKWKISAKAALDLINANLYQLDRGDKVNNLNSKEVVLFRMNGDNQNFEMTNFPIRFTEGRKENVRNSVYPSQNLVDAFETLAGYRVVLGPNGWECEDPKFNPQNPYAGRDPRFAKTVLANGMSFKNSTIETFVGGKDDLSLVEGGSVTGYFLRKYVQESTSFTPDNIVSNKHHWVIYRYAETLLTYAESMVQAFGDPDYKDDIYTLSAREALNQVRTNAGMPAVKATEKNAFITAVEHEWRVEFAFEDHRFWDVRRWKNADKSQKELYGVKITKLNEHSLQFQRILYESRLWNDRMYLFPIPQAELFKNTNLNPQNSGW</sequence>
<evidence type="ECO:0000256" key="5">
    <source>
        <dbReference type="ARBA" id="ARBA00023237"/>
    </source>
</evidence>
<comment type="similarity">
    <text evidence="2">Belongs to the SusD family.</text>
</comment>
<reference evidence="8 10" key="2">
    <citation type="submission" date="2019-10" db="EMBL/GenBank/DDBJ databases">
        <title>Genome Sequence and Assembly of iSURF_14.</title>
        <authorList>
            <person name="Wucher B.R."/>
            <person name="Ruoff K.L."/>
            <person name="Price C.E."/>
            <person name="Valls R.R."/>
            <person name="O'Toole G.A."/>
        </authorList>
    </citation>
    <scope>NUCLEOTIDE SEQUENCE [LARGE SCALE GENOMIC DNA]</scope>
    <source>
        <strain evidence="8 10">ANK132K_3B</strain>
    </source>
</reference>
<dbReference type="InterPro" id="IPR012944">
    <property type="entry name" value="SusD_RagB_dom"/>
</dbReference>
<keyword evidence="5" id="KW-0998">Cell outer membrane</keyword>
<evidence type="ECO:0000256" key="3">
    <source>
        <dbReference type="ARBA" id="ARBA00022729"/>
    </source>
</evidence>
<protein>
    <submittedName>
        <fullName evidence="8">RagB/SusD family nutrient uptake outer membrane protein</fullName>
    </submittedName>
</protein>
<feature type="domain" description="RagB/SusD" evidence="6">
    <location>
        <begin position="275"/>
        <end position="560"/>
    </location>
</feature>
<evidence type="ECO:0000256" key="2">
    <source>
        <dbReference type="ARBA" id="ARBA00006275"/>
    </source>
</evidence>
<reference evidence="7 9" key="1">
    <citation type="journal article" date="2019" name="Nat. Med.">
        <title>A library of human gut bacterial isolates paired with longitudinal multiomics data enables mechanistic microbiome research.</title>
        <authorList>
            <person name="Poyet M."/>
            <person name="Groussin M."/>
            <person name="Gibbons S.M."/>
            <person name="Avila-Pacheco J."/>
            <person name="Jiang X."/>
            <person name="Kearney S.M."/>
            <person name="Perrotta A.R."/>
            <person name="Berdy B."/>
            <person name="Zhao S."/>
            <person name="Lieberman T.D."/>
            <person name="Swanson P.K."/>
            <person name="Smith M."/>
            <person name="Roesemann S."/>
            <person name="Alexander J.E."/>
            <person name="Rich S.A."/>
            <person name="Livny J."/>
            <person name="Vlamakis H."/>
            <person name="Clish C."/>
            <person name="Bullock K."/>
            <person name="Deik A."/>
            <person name="Scott J."/>
            <person name="Pierce K.A."/>
            <person name="Xavier R.J."/>
            <person name="Alm E.J."/>
        </authorList>
    </citation>
    <scope>NUCLEOTIDE SEQUENCE [LARGE SCALE GENOMIC DNA]</scope>
    <source>
        <strain evidence="7 9">BIOML-A5</strain>
    </source>
</reference>
<proteinExistence type="inferred from homology"/>
<comment type="caution">
    <text evidence="8">The sequence shown here is derived from an EMBL/GenBank/DDBJ whole genome shotgun (WGS) entry which is preliminary data.</text>
</comment>
<dbReference type="Proteomes" id="UP000441522">
    <property type="component" value="Unassembled WGS sequence"/>
</dbReference>
<evidence type="ECO:0000313" key="8">
    <source>
        <dbReference type="EMBL" id="KAB5433369.1"/>
    </source>
</evidence>
<keyword evidence="3" id="KW-0732">Signal</keyword>
<evidence type="ECO:0000256" key="4">
    <source>
        <dbReference type="ARBA" id="ARBA00023136"/>
    </source>
</evidence>
<dbReference type="SUPFAM" id="SSF48452">
    <property type="entry name" value="TPR-like"/>
    <property type="match status" value="1"/>
</dbReference>
<dbReference type="GO" id="GO:0009279">
    <property type="term" value="C:cell outer membrane"/>
    <property type="evidence" value="ECO:0007669"/>
    <property type="project" value="UniProtKB-SubCell"/>
</dbReference>
<evidence type="ECO:0000259" key="6">
    <source>
        <dbReference type="Pfam" id="PF07980"/>
    </source>
</evidence>
<keyword evidence="4" id="KW-0472">Membrane</keyword>
<dbReference type="RefSeq" id="WP_005849314.1">
    <property type="nucleotide sequence ID" value="NZ_CP181423.1"/>
</dbReference>
<comment type="subcellular location">
    <subcellularLocation>
        <location evidence="1">Cell outer membrane</location>
    </subcellularLocation>
</comment>